<comment type="caution">
    <text evidence="2">The sequence shown here is derived from an EMBL/GenBank/DDBJ whole genome shotgun (WGS) entry which is preliminary data.</text>
</comment>
<evidence type="ECO:0000313" key="2">
    <source>
        <dbReference type="EMBL" id="PSJ59733.1"/>
    </source>
</evidence>
<dbReference type="PANTHER" id="PTHR12302:SF26">
    <property type="entry name" value="BLR1266 PROTEIN"/>
    <property type="match status" value="1"/>
</dbReference>
<dbReference type="Pfam" id="PF00565">
    <property type="entry name" value="SNase"/>
    <property type="match status" value="1"/>
</dbReference>
<sequence>MLRMTRYRPLRRPSARPRSAFRTVLDICLAVAILGMLAVVSARFDLLATRQNTGSVIVNDGDTVTLNGERIRLIGMDAPEYMQACNKGGIDYPCGRQAREALVRLIAGRSVTCEGSKRDRYGRLLAVCNAGGVDLNRAMVEQGWAVAYGDYGDAERMARDRRAGIWAGTFEQPSDWRASHHRNAEPRHDAGNWLFDWLREVLRFW</sequence>
<dbReference type="SMART" id="SM00318">
    <property type="entry name" value="SNc"/>
    <property type="match status" value="1"/>
</dbReference>
<reference evidence="2 3" key="1">
    <citation type="submission" date="2018-03" db="EMBL/GenBank/DDBJ databases">
        <title>The draft genome of Mesorhizobium soli JCM 19897.</title>
        <authorList>
            <person name="Li L."/>
            <person name="Liu L."/>
            <person name="Liang L."/>
            <person name="Wang T."/>
            <person name="Zhang X."/>
        </authorList>
    </citation>
    <scope>NUCLEOTIDE SEQUENCE [LARGE SCALE GENOMIC DNA]</scope>
    <source>
        <strain evidence="2 3">JCM 19897</strain>
    </source>
</reference>
<dbReference type="OrthoDB" id="9805504at2"/>
<accession>A0A2P7SB63</accession>
<evidence type="ECO:0000313" key="3">
    <source>
        <dbReference type="Proteomes" id="UP000240653"/>
    </source>
</evidence>
<evidence type="ECO:0000259" key="1">
    <source>
        <dbReference type="PROSITE" id="PS50830"/>
    </source>
</evidence>
<keyword evidence="3" id="KW-1185">Reference proteome</keyword>
<dbReference type="PROSITE" id="PS50830">
    <property type="entry name" value="TNASE_3"/>
    <property type="match status" value="1"/>
</dbReference>
<dbReference type="PANTHER" id="PTHR12302">
    <property type="entry name" value="EBNA2 BINDING PROTEIN P100"/>
    <property type="match status" value="1"/>
</dbReference>
<feature type="domain" description="TNase-like" evidence="1">
    <location>
        <begin position="58"/>
        <end position="168"/>
    </location>
</feature>
<dbReference type="InterPro" id="IPR035437">
    <property type="entry name" value="SNase_OB-fold_sf"/>
</dbReference>
<dbReference type="InterPro" id="IPR016071">
    <property type="entry name" value="Staphylococal_nuclease_OB-fold"/>
</dbReference>
<dbReference type="AlphaFoldDB" id="A0A2P7SB63"/>
<dbReference type="Gene3D" id="2.40.50.90">
    <property type="match status" value="1"/>
</dbReference>
<protein>
    <submittedName>
        <fullName evidence="2">Nuclease</fullName>
    </submittedName>
</protein>
<proteinExistence type="predicted"/>
<name>A0A2P7SB63_9HYPH</name>
<dbReference type="Proteomes" id="UP000240653">
    <property type="component" value="Unassembled WGS sequence"/>
</dbReference>
<dbReference type="SUPFAM" id="SSF50199">
    <property type="entry name" value="Staphylococcal nuclease"/>
    <property type="match status" value="1"/>
</dbReference>
<gene>
    <name evidence="2" type="ORF">C7I85_15375</name>
</gene>
<dbReference type="EMBL" id="PXYL01000007">
    <property type="protein sequence ID" value="PSJ59733.1"/>
    <property type="molecule type" value="Genomic_DNA"/>
</dbReference>
<organism evidence="2 3">
    <name type="scientific">Pseudaminobacter soli</name>
    <name type="common">ex Li et al. 2025</name>
    <dbReference type="NCBI Taxonomy" id="1295366"/>
    <lineage>
        <taxon>Bacteria</taxon>
        <taxon>Pseudomonadati</taxon>
        <taxon>Pseudomonadota</taxon>
        <taxon>Alphaproteobacteria</taxon>
        <taxon>Hyphomicrobiales</taxon>
        <taxon>Phyllobacteriaceae</taxon>
        <taxon>Pseudaminobacter</taxon>
    </lineage>
</organism>